<dbReference type="OrthoDB" id="5367275at2759"/>
<name>A0A8H3EGR2_9LECA</name>
<dbReference type="AlphaFoldDB" id="A0A8H3EGR2"/>
<reference evidence="1" key="1">
    <citation type="submission" date="2021-03" db="EMBL/GenBank/DDBJ databases">
        <authorList>
            <person name="Tagirdzhanova G."/>
        </authorList>
    </citation>
    <scope>NUCLEOTIDE SEQUENCE</scope>
</reference>
<keyword evidence="2" id="KW-1185">Reference proteome</keyword>
<sequence>MTFAELARQGSKARRILVYPREWEGSVRPKTKEQDRSLRLLRRVVVRYGISLRSVDMETNEGIWKVFGTRDEESVVLLRGTGVLYNATALDGLFLEGAGHYVGAEGEVIAAVVQPGLDSYQKLQGMSVLGMGLDEMLSAIGSEGRYDQHLFGETRTLKGILKESVAGQDEDGLLAAYMRISDPGILGPEYDIPQNVWEQARPESPKERMIWEGIYSDYRAQRMAVCGLEVEPLPRNAVLDGVDL</sequence>
<dbReference type="Proteomes" id="UP000664169">
    <property type="component" value="Unassembled WGS sequence"/>
</dbReference>
<evidence type="ECO:0000313" key="1">
    <source>
        <dbReference type="EMBL" id="CAF9905325.1"/>
    </source>
</evidence>
<gene>
    <name evidence="1" type="ORF">GOMPHAMPRED_003116</name>
</gene>
<dbReference type="EMBL" id="CAJPDQ010000002">
    <property type="protein sequence ID" value="CAF9905325.1"/>
    <property type="molecule type" value="Genomic_DNA"/>
</dbReference>
<evidence type="ECO:0000313" key="2">
    <source>
        <dbReference type="Proteomes" id="UP000664169"/>
    </source>
</evidence>
<proteinExistence type="predicted"/>
<protein>
    <submittedName>
        <fullName evidence="1">Uncharacterized protein</fullName>
    </submittedName>
</protein>
<accession>A0A8H3EGR2</accession>
<comment type="caution">
    <text evidence="1">The sequence shown here is derived from an EMBL/GenBank/DDBJ whole genome shotgun (WGS) entry which is preliminary data.</text>
</comment>
<organism evidence="1 2">
    <name type="scientific">Gomphillus americanus</name>
    <dbReference type="NCBI Taxonomy" id="1940652"/>
    <lineage>
        <taxon>Eukaryota</taxon>
        <taxon>Fungi</taxon>
        <taxon>Dikarya</taxon>
        <taxon>Ascomycota</taxon>
        <taxon>Pezizomycotina</taxon>
        <taxon>Lecanoromycetes</taxon>
        <taxon>OSLEUM clade</taxon>
        <taxon>Ostropomycetidae</taxon>
        <taxon>Ostropales</taxon>
        <taxon>Graphidaceae</taxon>
        <taxon>Gomphilloideae</taxon>
        <taxon>Gomphillus</taxon>
    </lineage>
</organism>